<sequence length="155" mass="18164">MMRRLVNLQKPSDGFTLIEMTIVLVMIGCLLVFLLPTVIDRRPALYTLEQDISILKQDMQTLRLLQYSKTSEQNQIQLRWKNDGKGYLVMANDRLLWQRNFQAGHSCFVPTTGRIIYFKSYHSTYASTWNCQSATQAYELKFLLGNYQMIVQKVR</sequence>
<protein>
    <submittedName>
        <fullName evidence="4">Type II secretion system protein</fullName>
    </submittedName>
</protein>
<dbReference type="InterPro" id="IPR012902">
    <property type="entry name" value="N_methyl_site"/>
</dbReference>
<dbReference type="Proteomes" id="UP001243286">
    <property type="component" value="Unassembled WGS sequence"/>
</dbReference>
<dbReference type="InterPro" id="IPR016785">
    <property type="entry name" value="ComGD"/>
</dbReference>
<keyword evidence="3" id="KW-0472">Membrane</keyword>
<dbReference type="NCBIfam" id="TIGR02532">
    <property type="entry name" value="IV_pilin_GFxxxE"/>
    <property type="match status" value="1"/>
</dbReference>
<proteinExistence type="predicted"/>
<dbReference type="SUPFAM" id="SSF54523">
    <property type="entry name" value="Pili subunits"/>
    <property type="match status" value="1"/>
</dbReference>
<name>A0ABT6QZL4_9BACL</name>
<gene>
    <name evidence="4" type="ORF">QK289_03815</name>
</gene>
<evidence type="ECO:0000313" key="5">
    <source>
        <dbReference type="Proteomes" id="UP001243286"/>
    </source>
</evidence>
<comment type="subcellular location">
    <subcellularLocation>
        <location evidence="1">Cell surface</location>
    </subcellularLocation>
</comment>
<keyword evidence="3" id="KW-1133">Transmembrane helix</keyword>
<evidence type="ECO:0000256" key="1">
    <source>
        <dbReference type="ARBA" id="ARBA00004241"/>
    </source>
</evidence>
<keyword evidence="2" id="KW-0178">Competence</keyword>
<keyword evidence="3" id="KW-0812">Transmembrane</keyword>
<accession>A0ABT6QZL4</accession>
<evidence type="ECO:0000256" key="3">
    <source>
        <dbReference type="SAM" id="Phobius"/>
    </source>
</evidence>
<dbReference type="EMBL" id="JASBQV010000003">
    <property type="protein sequence ID" value="MDI3234124.1"/>
    <property type="molecule type" value="Genomic_DNA"/>
</dbReference>
<organism evidence="4 5">
    <name type="scientific">Exiguobacterium antarcticum</name>
    <dbReference type="NCBI Taxonomy" id="132920"/>
    <lineage>
        <taxon>Bacteria</taxon>
        <taxon>Bacillati</taxon>
        <taxon>Bacillota</taxon>
        <taxon>Bacilli</taxon>
        <taxon>Bacillales</taxon>
        <taxon>Bacillales Family XII. Incertae Sedis</taxon>
        <taxon>Exiguobacterium</taxon>
    </lineage>
</organism>
<evidence type="ECO:0000313" key="4">
    <source>
        <dbReference type="EMBL" id="MDI3234124.1"/>
    </source>
</evidence>
<comment type="caution">
    <text evidence="4">The sequence shown here is derived from an EMBL/GenBank/DDBJ whole genome shotgun (WGS) entry which is preliminary data.</text>
</comment>
<evidence type="ECO:0000256" key="2">
    <source>
        <dbReference type="ARBA" id="ARBA00023287"/>
    </source>
</evidence>
<dbReference type="PIRSF" id="PIRSF021292">
    <property type="entry name" value="Competence_ComGD"/>
    <property type="match status" value="1"/>
</dbReference>
<feature type="transmembrane region" description="Helical" evidence="3">
    <location>
        <begin position="20"/>
        <end position="39"/>
    </location>
</feature>
<dbReference type="InterPro" id="IPR045584">
    <property type="entry name" value="Pilin-like"/>
</dbReference>
<reference evidence="4 5" key="1">
    <citation type="submission" date="2023-04" db="EMBL/GenBank/DDBJ databases">
        <title>Antarctic isolates genomes.</title>
        <authorList>
            <person name="Dimov S.G."/>
        </authorList>
    </citation>
    <scope>NUCLEOTIDE SEQUENCE [LARGE SCALE GENOMIC DNA]</scope>
    <source>
        <strain evidence="4 5">AL19</strain>
    </source>
</reference>
<dbReference type="RefSeq" id="WP_081809603.1">
    <property type="nucleotide sequence ID" value="NZ_JANJYY010000026.1"/>
</dbReference>
<keyword evidence="5" id="KW-1185">Reference proteome</keyword>
<dbReference type="Pfam" id="PF07963">
    <property type="entry name" value="N_methyl"/>
    <property type="match status" value="1"/>
</dbReference>